<dbReference type="AlphaFoldDB" id="A0A1X7T3K3"/>
<proteinExistence type="predicted"/>
<sequence>MFTMSAIDPALLILVNIYADLNDDRQSTKVYNNGVMQVSVFVSVNYNGEASEEDIIAYVQENVVIYSLNYGENVKWEKSTKDNGFHHDIDHAYNKNESPPPKIISDVRAPLYFTVPGGIAEGEHRWIAKLNGKQTNDDTPLTVTVERFDVSNGDVVIEERKDVNVPCHKMLVLKYKKDVFPDAQKLVKLLKYKGIKFTGKGGNSWVSMSMSSKGNKLGAFVEYGVTSNIKIADEGRYSHNKMEIHDLEENGKDIIIFCDCIQHSLDFTSKAIEEAWNAGILMVQVRDWSVQLQQYTHNYWRDMDYLLNPFLVEDNFGSRMEVKINWDKGDWYGDWAVESVTVVYP</sequence>
<dbReference type="InParanoid" id="A0A1X7T3K3"/>
<accession>A0A1X7T3K3</accession>
<dbReference type="EnsemblMetazoa" id="Aqu2.1.08818_001">
    <property type="protein sequence ID" value="Aqu2.1.08818_001"/>
    <property type="gene ID" value="Aqu2.1.08818"/>
</dbReference>
<organism evidence="1">
    <name type="scientific">Amphimedon queenslandica</name>
    <name type="common">Sponge</name>
    <dbReference type="NCBI Taxonomy" id="400682"/>
    <lineage>
        <taxon>Eukaryota</taxon>
        <taxon>Metazoa</taxon>
        <taxon>Porifera</taxon>
        <taxon>Demospongiae</taxon>
        <taxon>Heteroscleromorpha</taxon>
        <taxon>Haplosclerida</taxon>
        <taxon>Niphatidae</taxon>
        <taxon>Amphimedon</taxon>
    </lineage>
</organism>
<protein>
    <submittedName>
        <fullName evidence="1">Uncharacterized protein</fullName>
    </submittedName>
</protein>
<name>A0A1X7T3K3_AMPQE</name>
<reference evidence="1" key="1">
    <citation type="submission" date="2017-05" db="UniProtKB">
        <authorList>
            <consortium name="EnsemblMetazoa"/>
        </authorList>
    </citation>
    <scope>IDENTIFICATION</scope>
</reference>
<evidence type="ECO:0000313" key="1">
    <source>
        <dbReference type="EnsemblMetazoa" id="Aqu2.1.08818_001"/>
    </source>
</evidence>